<accession>A0A7C8JCB0</accession>
<gene>
    <name evidence="2" type="ORF">TWF102_004844</name>
</gene>
<feature type="region of interest" description="Disordered" evidence="1">
    <location>
        <begin position="145"/>
        <end position="164"/>
    </location>
</feature>
<feature type="compositionally biased region" description="Pro residues" evidence="1">
    <location>
        <begin position="486"/>
        <end position="495"/>
    </location>
</feature>
<name>A0A7C8JCB0_ORBOL</name>
<feature type="region of interest" description="Disordered" evidence="1">
    <location>
        <begin position="1"/>
        <end position="47"/>
    </location>
</feature>
<comment type="caution">
    <text evidence="2">The sequence shown here is derived from an EMBL/GenBank/DDBJ whole genome shotgun (WGS) entry which is preliminary data.</text>
</comment>
<reference evidence="2 3" key="1">
    <citation type="submission" date="2019-06" db="EMBL/GenBank/DDBJ databases">
        <authorList>
            <person name="Palmer J.M."/>
        </authorList>
    </citation>
    <scope>NUCLEOTIDE SEQUENCE [LARGE SCALE GENOMIC DNA]</scope>
    <source>
        <strain evidence="2 3">TWF102</strain>
    </source>
</reference>
<feature type="region of interest" description="Disordered" evidence="1">
    <location>
        <begin position="553"/>
        <end position="646"/>
    </location>
</feature>
<sequence>MQTSEEGKDLNLSSGFNSAGVPESIGNGNESHDLNKTPWPIKFSTEQDWSPATTSNEAFQTSTFRFNGQFNFEYDTPSYSPDSLDSFHPDQRQTDQHLLQNINTTTGSFEYPHSIPTWQLVSLSNSGTDVILNCCETFDQGVEDASLNTPSHESSSPGTGLTSQRSKLFLEDHRGIYLDSTGLLTPPTSGKLPGRSDSMMRSRFQQRRAKVLYRRVRKRDREKTPIHLGKSGNDCVFTPPGSHNGDRFELSQELIRQLPSPRPTKRNVMSGPLESNHPACQTYEQCEYIKSEDIQKKSEKAREEDSHLGPSSVTTQKTSSSNGSSLNHLVNTNSEGSSSSLNVSYDYTTAYSVYDSPAKWDLASLAPNPRFANTRHLLHKKLQYDDETAGGTAELSPNLIYGREYPPSTTNTEGELSPYMDLVDTVPVVKETNPLHPQELFGAGPSRVRYGPYPYPFIIDEGYQSLQPSEVLSCTYEDSRIGDINTPPPRPPPDPETNLSEPPEVSDPIYEIKLPPSAEENDSGYQEEKAVKVAALYILIQYFLLREYHLKSQSASTTPFSRPPSSAENYSDSQSEQCDDLEDQGDSRRKCDGYTESSAETAGIESRQTQESRVNPHKRKRDDQEEGGREDEDDQGPNKKRSKNVDLNSLGSRLACPFAKGRPSSHLACALIGRQDLAGVKEHLKRNHFEKKLPPEIRACRRWDQVFRVCITDWDDRNPIPSPYLSIGFEILRPVIGLPLPVAENLTVSCETPRQTGINSMTHVNTTSPTAGQAFSGTTIAPHVPSTVNQPPAGEGLEGIVQAENPYFPQPLSGEPQNSIAVGDTSVQNNPELPYQPNLAGQFEFPQEFNEWVKPRADPHIPWPPGPEFAEAFDGVPQYLLGNYGIDMNLAPADLYPVLKTELNILPTLSSYYGTAPSNAPPGAVFPPTPNPGINSSASFVSPNSSAYTPSITQSMPSVSTVTAISTPSAPRNEPISNRYTLLVARKHPVSDSAEPHGPKQFDFDSYETFLQFFEPWILATFIDPLFSWETMEFLGANPEITSRLSDINQVLMDIRMHHSRYRTTEATLLLVSKDKGKQKA</sequence>
<feature type="region of interest" description="Disordered" evidence="1">
    <location>
        <begin position="225"/>
        <end position="277"/>
    </location>
</feature>
<feature type="region of interest" description="Disordered" evidence="1">
    <location>
        <begin position="479"/>
        <end position="509"/>
    </location>
</feature>
<organism evidence="2 3">
    <name type="scientific">Orbilia oligospora</name>
    <name type="common">Nematode-trapping fungus</name>
    <name type="synonym">Arthrobotrys oligospora</name>
    <dbReference type="NCBI Taxonomy" id="2813651"/>
    <lineage>
        <taxon>Eukaryota</taxon>
        <taxon>Fungi</taxon>
        <taxon>Dikarya</taxon>
        <taxon>Ascomycota</taxon>
        <taxon>Pezizomycotina</taxon>
        <taxon>Orbiliomycetes</taxon>
        <taxon>Orbiliales</taxon>
        <taxon>Orbiliaceae</taxon>
        <taxon>Orbilia</taxon>
    </lineage>
</organism>
<evidence type="ECO:0000256" key="1">
    <source>
        <dbReference type="SAM" id="MobiDB-lite"/>
    </source>
</evidence>
<feature type="region of interest" description="Disordered" evidence="1">
    <location>
        <begin position="294"/>
        <end position="340"/>
    </location>
</feature>
<proteinExistence type="predicted"/>
<feature type="region of interest" description="Disordered" evidence="1">
    <location>
        <begin position="180"/>
        <end position="204"/>
    </location>
</feature>
<evidence type="ECO:0000313" key="3">
    <source>
        <dbReference type="Proteomes" id="UP000475325"/>
    </source>
</evidence>
<feature type="compositionally biased region" description="Low complexity" evidence="1">
    <location>
        <begin position="331"/>
        <end position="340"/>
    </location>
</feature>
<feature type="compositionally biased region" description="Basic and acidic residues" evidence="1">
    <location>
        <begin position="294"/>
        <end position="307"/>
    </location>
</feature>
<feature type="compositionally biased region" description="Polar residues" evidence="1">
    <location>
        <begin position="553"/>
        <end position="576"/>
    </location>
</feature>
<dbReference type="Proteomes" id="UP000475325">
    <property type="component" value="Unassembled WGS sequence"/>
</dbReference>
<feature type="compositionally biased region" description="Polar residues" evidence="1">
    <location>
        <begin position="309"/>
        <end position="330"/>
    </location>
</feature>
<feature type="compositionally biased region" description="Polar residues" evidence="1">
    <location>
        <begin position="595"/>
        <end position="613"/>
    </location>
</feature>
<feature type="compositionally biased region" description="Polar residues" evidence="1">
    <location>
        <begin position="146"/>
        <end position="164"/>
    </location>
</feature>
<dbReference type="AlphaFoldDB" id="A0A7C8JCB0"/>
<protein>
    <submittedName>
        <fullName evidence="2">Uncharacterized protein</fullName>
    </submittedName>
</protein>
<evidence type="ECO:0000313" key="2">
    <source>
        <dbReference type="EMBL" id="KAF3101601.1"/>
    </source>
</evidence>
<dbReference type="EMBL" id="WIQW01000023">
    <property type="protein sequence ID" value="KAF3101601.1"/>
    <property type="molecule type" value="Genomic_DNA"/>
</dbReference>